<protein>
    <submittedName>
        <fullName evidence="3">Uncharacterized protein</fullName>
    </submittedName>
</protein>
<evidence type="ECO:0000313" key="3">
    <source>
        <dbReference type="EMBL" id="RRT32267.1"/>
    </source>
</evidence>
<name>A0A426WYA1_ENSVE</name>
<accession>A0A426WYA1</accession>
<dbReference type="Proteomes" id="UP000287651">
    <property type="component" value="Unassembled WGS sequence"/>
</dbReference>
<keyword evidence="2" id="KW-0812">Transmembrane</keyword>
<feature type="region of interest" description="Disordered" evidence="1">
    <location>
        <begin position="41"/>
        <end position="86"/>
    </location>
</feature>
<feature type="transmembrane region" description="Helical" evidence="2">
    <location>
        <begin position="16"/>
        <end position="36"/>
    </location>
</feature>
<dbReference type="AlphaFoldDB" id="A0A426WYA1"/>
<sequence length="126" mass="13659">MEEARRGERPRPGLKLLLFLHASLFLNVFFFCYLVLSRHQPLPRTPRPSAASPRASATRATPAATAPSCCCSTAPPTPTGEPPPSQFCMVSTEDPLFLEPILAAACINQLDRVAGMAVHEFSDHGQ</sequence>
<organism evidence="3 4">
    <name type="scientific">Ensete ventricosum</name>
    <name type="common">Abyssinian banana</name>
    <name type="synonym">Musa ensete</name>
    <dbReference type="NCBI Taxonomy" id="4639"/>
    <lineage>
        <taxon>Eukaryota</taxon>
        <taxon>Viridiplantae</taxon>
        <taxon>Streptophyta</taxon>
        <taxon>Embryophyta</taxon>
        <taxon>Tracheophyta</taxon>
        <taxon>Spermatophyta</taxon>
        <taxon>Magnoliopsida</taxon>
        <taxon>Liliopsida</taxon>
        <taxon>Zingiberales</taxon>
        <taxon>Musaceae</taxon>
        <taxon>Ensete</taxon>
    </lineage>
</organism>
<feature type="compositionally biased region" description="Pro residues" evidence="1">
    <location>
        <begin position="75"/>
        <end position="85"/>
    </location>
</feature>
<keyword evidence="2" id="KW-0472">Membrane</keyword>
<proteinExistence type="predicted"/>
<feature type="compositionally biased region" description="Low complexity" evidence="1">
    <location>
        <begin position="47"/>
        <end position="67"/>
    </location>
</feature>
<dbReference type="EMBL" id="AMZH03032861">
    <property type="protein sequence ID" value="RRT32267.1"/>
    <property type="molecule type" value="Genomic_DNA"/>
</dbReference>
<evidence type="ECO:0000256" key="1">
    <source>
        <dbReference type="SAM" id="MobiDB-lite"/>
    </source>
</evidence>
<comment type="caution">
    <text evidence="3">The sequence shown here is derived from an EMBL/GenBank/DDBJ whole genome shotgun (WGS) entry which is preliminary data.</text>
</comment>
<gene>
    <name evidence="3" type="ORF">B296_00057120</name>
</gene>
<reference evidence="3 4" key="1">
    <citation type="journal article" date="2014" name="Agronomy (Basel)">
        <title>A Draft Genome Sequence for Ensete ventricosum, the Drought-Tolerant Tree Against Hunger.</title>
        <authorList>
            <person name="Harrison J."/>
            <person name="Moore K.A."/>
            <person name="Paszkiewicz K."/>
            <person name="Jones T."/>
            <person name="Grant M."/>
            <person name="Ambacheew D."/>
            <person name="Muzemil S."/>
            <person name="Studholme D.J."/>
        </authorList>
    </citation>
    <scope>NUCLEOTIDE SEQUENCE [LARGE SCALE GENOMIC DNA]</scope>
</reference>
<keyword evidence="2" id="KW-1133">Transmembrane helix</keyword>
<evidence type="ECO:0000313" key="4">
    <source>
        <dbReference type="Proteomes" id="UP000287651"/>
    </source>
</evidence>
<evidence type="ECO:0000256" key="2">
    <source>
        <dbReference type="SAM" id="Phobius"/>
    </source>
</evidence>